<organism evidence="4 6">
    <name type="scientific">Priapulus caudatus</name>
    <name type="common">Priapulid worm</name>
    <dbReference type="NCBI Taxonomy" id="37621"/>
    <lineage>
        <taxon>Eukaryota</taxon>
        <taxon>Metazoa</taxon>
        <taxon>Ecdysozoa</taxon>
        <taxon>Scalidophora</taxon>
        <taxon>Priapulida</taxon>
        <taxon>Priapulimorpha</taxon>
        <taxon>Priapulimorphida</taxon>
        <taxon>Priapulidae</taxon>
        <taxon>Priapulus</taxon>
    </lineage>
</organism>
<feature type="repeat" description="ANK" evidence="3">
    <location>
        <begin position="80"/>
        <end position="112"/>
    </location>
</feature>
<dbReference type="Pfam" id="PF12796">
    <property type="entry name" value="Ank_2"/>
    <property type="match status" value="2"/>
</dbReference>
<dbReference type="SMART" id="SM00248">
    <property type="entry name" value="ANK"/>
    <property type="match status" value="7"/>
</dbReference>
<evidence type="ECO:0000313" key="6">
    <source>
        <dbReference type="RefSeq" id="XP_014669146.1"/>
    </source>
</evidence>
<dbReference type="SUPFAM" id="SSF48403">
    <property type="entry name" value="Ankyrin repeat"/>
    <property type="match status" value="1"/>
</dbReference>
<sequence length="749" mass="80098">MGNTQAANTSDTPDVNDELLEAAGSGDIDRGIAALAHGASTEANDEYGRTALIRAARSGHSDTVTTLLIAGADLEASGRNNWTSLTYAARGGHGETLAALLAAGARLEAVDNAGATALMYAAFAGHADVVRELLAAGARLEARDSAGSTALMYAANGGSADAVTLLLSAGANAEAVENEGRTALMHAAGCAHGDTVAALVAAGADIEAMDNDGGTVLLHATFAGCPDVVGALLRAGAGHQPGEARRAYSIATCAARRLTHNDRYRTTAGDLLAHMHFRPLADDCFCDVETVSTLSTRDDVISVTSSEQVSSVRSLADVWELEGVGRLKYPAVCTQIRFAVLGLIERVCEEISATAPDFACKPVLVGSTANHTQAGLPDGYDFMFELEKLTGKVSIEETVKAGVVTVNDGSRSLSVDLNEQFVNVLCPALAKVMKSAALNLLKFSRTSRVVKWNKVCTQFNFVYVAGKAYNNLPLSVDITPSIHVSGKPAGATDRFPADYHYHVVPKHVVGSDEYWLICSAKAESLLITEFPPVFRQALVVAKALLYPRILVSDDNIQRVLNGEPVMKGENACLSVLRKSNIDIIRLFIATRYKPKILIDSHILKLSLLHVQSTMSPDDSSSPEKLSEIVRQLFMFIEACQTKGELKHPLIPSIDVFAEDKGKLIEHVPAGYLRMKAVKAVLARLEDGPLVSNSGLLQLSAEEVWQQMQHSVMSELPDEAENIRVSFTQVWNLLCDIYDKTEQVSDGKTQ</sequence>
<reference evidence="5 6" key="1">
    <citation type="submission" date="2025-05" db="UniProtKB">
        <authorList>
            <consortium name="RefSeq"/>
        </authorList>
    </citation>
    <scope>IDENTIFICATION</scope>
</reference>
<gene>
    <name evidence="5 6" type="primary">LOC106810345</name>
</gene>
<dbReference type="RefSeq" id="XP_014669146.1">
    <property type="nucleotide sequence ID" value="XM_014813660.1"/>
</dbReference>
<keyword evidence="4" id="KW-1185">Reference proteome</keyword>
<keyword evidence="2 3" id="KW-0040">ANK repeat</keyword>
<dbReference type="GeneID" id="106810345"/>
<dbReference type="Pfam" id="PF00023">
    <property type="entry name" value="Ank"/>
    <property type="match status" value="1"/>
</dbReference>
<accession>A0ABM1EAC5</accession>
<evidence type="ECO:0000313" key="4">
    <source>
        <dbReference type="Proteomes" id="UP000695022"/>
    </source>
</evidence>
<dbReference type="InterPro" id="IPR036770">
    <property type="entry name" value="Ankyrin_rpt-contain_sf"/>
</dbReference>
<dbReference type="PROSITE" id="PS50088">
    <property type="entry name" value="ANK_REPEAT"/>
    <property type="match status" value="5"/>
</dbReference>
<feature type="repeat" description="ANK" evidence="3">
    <location>
        <begin position="47"/>
        <end position="79"/>
    </location>
</feature>
<proteinExistence type="predicted"/>
<evidence type="ECO:0000256" key="2">
    <source>
        <dbReference type="ARBA" id="ARBA00023043"/>
    </source>
</evidence>
<name>A0ABM1EAC5_PRICU</name>
<dbReference type="PANTHER" id="PTHR24188">
    <property type="entry name" value="ANKYRIN REPEAT PROTEIN"/>
    <property type="match status" value="1"/>
</dbReference>
<dbReference type="Gene3D" id="1.25.40.20">
    <property type="entry name" value="Ankyrin repeat-containing domain"/>
    <property type="match status" value="2"/>
</dbReference>
<dbReference type="Gene3D" id="3.30.460.90">
    <property type="match status" value="1"/>
</dbReference>
<evidence type="ECO:0000256" key="1">
    <source>
        <dbReference type="ARBA" id="ARBA00022737"/>
    </source>
</evidence>
<dbReference type="PANTHER" id="PTHR24188:SF29">
    <property type="entry name" value="GH09064P"/>
    <property type="match status" value="1"/>
</dbReference>
<dbReference type="Proteomes" id="UP000695022">
    <property type="component" value="Unplaced"/>
</dbReference>
<feature type="repeat" description="ANK" evidence="3">
    <location>
        <begin position="146"/>
        <end position="178"/>
    </location>
</feature>
<feature type="repeat" description="ANK" evidence="3">
    <location>
        <begin position="113"/>
        <end position="145"/>
    </location>
</feature>
<keyword evidence="1" id="KW-0677">Repeat</keyword>
<dbReference type="RefSeq" id="XP_014669145.1">
    <property type="nucleotide sequence ID" value="XM_014813659.1"/>
</dbReference>
<evidence type="ECO:0000256" key="3">
    <source>
        <dbReference type="PROSITE-ProRule" id="PRU00023"/>
    </source>
</evidence>
<dbReference type="PROSITE" id="PS50297">
    <property type="entry name" value="ANK_REP_REGION"/>
    <property type="match status" value="4"/>
</dbReference>
<protein>
    <submittedName>
        <fullName evidence="5 6">Uncharacterized protein LOC106810345</fullName>
    </submittedName>
</protein>
<feature type="repeat" description="ANK" evidence="3">
    <location>
        <begin position="179"/>
        <end position="211"/>
    </location>
</feature>
<evidence type="ECO:0000313" key="5">
    <source>
        <dbReference type="RefSeq" id="XP_014669145.1"/>
    </source>
</evidence>
<dbReference type="InterPro" id="IPR002110">
    <property type="entry name" value="Ankyrin_rpt"/>
</dbReference>